<feature type="domain" description="PLD phosphodiesterase" evidence="9">
    <location>
        <begin position="82"/>
        <end position="109"/>
    </location>
</feature>
<feature type="transmembrane region" description="Helical" evidence="8">
    <location>
        <begin position="338"/>
        <end position="356"/>
    </location>
</feature>
<dbReference type="SUPFAM" id="SSF56024">
    <property type="entry name" value="Phospholipase D/nuclease"/>
    <property type="match status" value="1"/>
</dbReference>
<evidence type="ECO:0000256" key="4">
    <source>
        <dbReference type="ARBA" id="ARBA00022801"/>
    </source>
</evidence>
<keyword evidence="4" id="KW-0378">Hydrolase</keyword>
<dbReference type="EC" id="3.1.4.4" evidence="3"/>
<dbReference type="RefSeq" id="WP_169656403.1">
    <property type="nucleotide sequence ID" value="NZ_JABANE010000019.1"/>
</dbReference>
<evidence type="ECO:0000256" key="2">
    <source>
        <dbReference type="ARBA" id="ARBA00008664"/>
    </source>
</evidence>
<dbReference type="InterPro" id="IPR025202">
    <property type="entry name" value="PLD-like_dom"/>
</dbReference>
<name>A0A7X9P2F9_9BACT</name>
<comment type="catalytic activity">
    <reaction evidence="1">
        <text>a 1,2-diacyl-sn-glycero-3-phosphocholine + H2O = a 1,2-diacyl-sn-glycero-3-phosphate + choline + H(+)</text>
        <dbReference type="Rhea" id="RHEA:14445"/>
        <dbReference type="ChEBI" id="CHEBI:15354"/>
        <dbReference type="ChEBI" id="CHEBI:15377"/>
        <dbReference type="ChEBI" id="CHEBI:15378"/>
        <dbReference type="ChEBI" id="CHEBI:57643"/>
        <dbReference type="ChEBI" id="CHEBI:58608"/>
        <dbReference type="EC" id="3.1.4.4"/>
    </reaction>
</comment>
<feature type="transmembrane region" description="Helical" evidence="8">
    <location>
        <begin position="478"/>
        <end position="497"/>
    </location>
</feature>
<comment type="caution">
    <text evidence="10">The sequence shown here is derived from an EMBL/GenBank/DDBJ whole genome shotgun (WGS) entry which is preliminary data.</text>
</comment>
<keyword evidence="11" id="KW-1185">Reference proteome</keyword>
<evidence type="ECO:0000256" key="8">
    <source>
        <dbReference type="SAM" id="Phobius"/>
    </source>
</evidence>
<evidence type="ECO:0000313" key="11">
    <source>
        <dbReference type="Proteomes" id="UP000576082"/>
    </source>
</evidence>
<evidence type="ECO:0000256" key="5">
    <source>
        <dbReference type="ARBA" id="ARBA00022963"/>
    </source>
</evidence>
<protein>
    <recommendedName>
        <fullName evidence="3">phospholipase D</fullName>
        <ecNumber evidence="3">3.1.4.4</ecNumber>
    </recommendedName>
</protein>
<evidence type="ECO:0000313" key="10">
    <source>
        <dbReference type="EMBL" id="NME68090.1"/>
    </source>
</evidence>
<dbReference type="InterPro" id="IPR051406">
    <property type="entry name" value="PLD_domain"/>
</dbReference>
<dbReference type="Gene3D" id="3.30.870.10">
    <property type="entry name" value="Endonuclease Chain A"/>
    <property type="match status" value="1"/>
</dbReference>
<evidence type="ECO:0000259" key="9">
    <source>
        <dbReference type="PROSITE" id="PS50035"/>
    </source>
</evidence>
<dbReference type="AlphaFoldDB" id="A0A7X9P2F9"/>
<keyword evidence="8" id="KW-0472">Membrane</keyword>
<gene>
    <name evidence="10" type="ORF">HHU12_08970</name>
</gene>
<dbReference type="CDD" id="cd09174">
    <property type="entry name" value="PLDc_Nuc_like_unchar2"/>
    <property type="match status" value="1"/>
</dbReference>
<keyword evidence="7" id="KW-0175">Coiled coil</keyword>
<sequence length="662" mass="77053">MNTKSYFSDIRENIVATLSEAKDEILIAVAWFTDPIIYEALEKKVNSGVKLQLIIADNEDNKRLDFDKLSNIGANITKIGRDYGIMHHKFCVIDSKILINGSYNWTVNASKNNNENIMVIREDDQLIEDYKKQFYNLLEEVKTLNENIEVTEPISAKEEIVIQQPKTDKFEEDIKDLDFEWNLFINSQVKEIDEEELFNLGYKRAEENHGDPQIIKEELDVLYSKLLNDTQTDTGLKDKFRHKIEERTNFTINYITEEIDGKLNELEVEKVATENSVKRKITEKDGEIKTLIGSQDQIKEEKVPLIEKRIEQTKDKIEGLEESIIEIESKKFKFQKKLIIPICLLILTSIYMWVFYGSTLYTIVHGLADAQVAIDMGGNANISVFNINAFPDAIEKGFMAFVIISLFPFLPMTAAYLFESLKGFQKYFTLAFVFIIDVLMAYQIAKTMHIVNYMNGDTVQKWPEDFIDIFVYCIVDSHFWFVIFMGFMSALLWGFLYQTITPEISHKKQASKLEENKRNKQEEKLEGLEKDLEAEEDKYSALHQSLLVSKSEKSILEEEYDFIPKTFISKKTKLEELKKLRIKKVSDRKEAILHFLEREHLPVSISSLKHRFGMLKAGWNKFLKDVYSEKIAKEKTADLDEVTEKWLTAKNNDLTSEFNLTY</sequence>
<evidence type="ECO:0000256" key="6">
    <source>
        <dbReference type="ARBA" id="ARBA00023098"/>
    </source>
</evidence>
<keyword evidence="8" id="KW-0812">Transmembrane</keyword>
<dbReference type="GO" id="GO:0006793">
    <property type="term" value="P:phosphorus metabolic process"/>
    <property type="evidence" value="ECO:0007669"/>
    <property type="project" value="UniProtKB-ARBA"/>
</dbReference>
<keyword evidence="5" id="KW-0442">Lipid degradation</keyword>
<accession>A0A7X9P2F9</accession>
<feature type="transmembrane region" description="Helical" evidence="8">
    <location>
        <begin position="398"/>
        <end position="418"/>
    </location>
</feature>
<dbReference type="PROSITE" id="PS50035">
    <property type="entry name" value="PLD"/>
    <property type="match status" value="1"/>
</dbReference>
<dbReference type="GO" id="GO:0016042">
    <property type="term" value="P:lipid catabolic process"/>
    <property type="evidence" value="ECO:0007669"/>
    <property type="project" value="UniProtKB-KW"/>
</dbReference>
<dbReference type="Pfam" id="PF13091">
    <property type="entry name" value="PLDc_2"/>
    <property type="match status" value="1"/>
</dbReference>
<reference evidence="10 11" key="1">
    <citation type="submission" date="2020-04" db="EMBL/GenBank/DDBJ databases">
        <title>Flammeovirga sp. SR4, a novel species isolated from seawater.</title>
        <authorList>
            <person name="Wang X."/>
        </authorList>
    </citation>
    <scope>NUCLEOTIDE SEQUENCE [LARGE SCALE GENOMIC DNA]</scope>
    <source>
        <strain evidence="10 11">ATCC 23126</strain>
    </source>
</reference>
<evidence type="ECO:0000256" key="1">
    <source>
        <dbReference type="ARBA" id="ARBA00000798"/>
    </source>
</evidence>
<comment type="similarity">
    <text evidence="2">Belongs to the phospholipase D family.</text>
</comment>
<dbReference type="EMBL" id="JABANE010000019">
    <property type="protein sequence ID" value="NME68090.1"/>
    <property type="molecule type" value="Genomic_DNA"/>
</dbReference>
<dbReference type="GO" id="GO:0016891">
    <property type="term" value="F:RNA endonuclease activity producing 5'-phosphomonoesters, hydrolytic mechanism"/>
    <property type="evidence" value="ECO:0007669"/>
    <property type="project" value="TreeGrafter"/>
</dbReference>
<feature type="coiled-coil region" evidence="7">
    <location>
        <begin position="503"/>
        <end position="545"/>
    </location>
</feature>
<dbReference type="Proteomes" id="UP000576082">
    <property type="component" value="Unassembled WGS sequence"/>
</dbReference>
<evidence type="ECO:0000256" key="3">
    <source>
        <dbReference type="ARBA" id="ARBA00012027"/>
    </source>
</evidence>
<dbReference type="InterPro" id="IPR001736">
    <property type="entry name" value="PLipase_D/transphosphatidylase"/>
</dbReference>
<organism evidence="10 11">
    <name type="scientific">Flammeovirga aprica JL-4</name>
    <dbReference type="NCBI Taxonomy" id="694437"/>
    <lineage>
        <taxon>Bacteria</taxon>
        <taxon>Pseudomonadati</taxon>
        <taxon>Bacteroidota</taxon>
        <taxon>Cytophagia</taxon>
        <taxon>Cytophagales</taxon>
        <taxon>Flammeovirgaceae</taxon>
        <taxon>Flammeovirga</taxon>
    </lineage>
</organism>
<dbReference type="GO" id="GO:0004630">
    <property type="term" value="F:phospholipase D activity"/>
    <property type="evidence" value="ECO:0007669"/>
    <property type="project" value="UniProtKB-EC"/>
</dbReference>
<dbReference type="PANTHER" id="PTHR43856">
    <property type="entry name" value="CARDIOLIPIN HYDROLASE"/>
    <property type="match status" value="1"/>
</dbReference>
<keyword evidence="6" id="KW-0443">Lipid metabolism</keyword>
<evidence type="ECO:0000256" key="7">
    <source>
        <dbReference type="SAM" id="Coils"/>
    </source>
</evidence>
<feature type="coiled-coil region" evidence="7">
    <location>
        <begin position="263"/>
        <end position="330"/>
    </location>
</feature>
<dbReference type="PANTHER" id="PTHR43856:SF1">
    <property type="entry name" value="MITOCHONDRIAL CARDIOLIPIN HYDROLASE"/>
    <property type="match status" value="1"/>
</dbReference>
<keyword evidence="8" id="KW-1133">Transmembrane helix</keyword>
<feature type="transmembrane region" description="Helical" evidence="8">
    <location>
        <begin position="427"/>
        <end position="445"/>
    </location>
</feature>
<proteinExistence type="inferred from homology"/>
<dbReference type="SMART" id="SM00155">
    <property type="entry name" value="PLDc"/>
    <property type="match status" value="1"/>
</dbReference>